<name>A0AAD4HGI0_9AGAM</name>
<dbReference type="EMBL" id="JABBWK010000077">
    <property type="protein sequence ID" value="KAG1894629.1"/>
    <property type="molecule type" value="Genomic_DNA"/>
</dbReference>
<keyword evidence="2" id="KW-1185">Reference proteome</keyword>
<gene>
    <name evidence="1" type="ORF">F5891DRAFT_1195075</name>
</gene>
<reference evidence="1" key="1">
    <citation type="journal article" date="2020" name="New Phytol.">
        <title>Comparative genomics reveals dynamic genome evolution in host specialist ectomycorrhizal fungi.</title>
        <authorList>
            <person name="Lofgren L.A."/>
            <person name="Nguyen N.H."/>
            <person name="Vilgalys R."/>
            <person name="Ruytinx J."/>
            <person name="Liao H.L."/>
            <person name="Branco S."/>
            <person name="Kuo A."/>
            <person name="LaButti K."/>
            <person name="Lipzen A."/>
            <person name="Andreopoulos W."/>
            <person name="Pangilinan J."/>
            <person name="Riley R."/>
            <person name="Hundley H."/>
            <person name="Na H."/>
            <person name="Barry K."/>
            <person name="Grigoriev I.V."/>
            <person name="Stajich J.E."/>
            <person name="Kennedy P.G."/>
        </authorList>
    </citation>
    <scope>NUCLEOTIDE SEQUENCE</scope>
    <source>
        <strain evidence="1">FC203</strain>
    </source>
</reference>
<accession>A0AAD4HGI0</accession>
<sequence length="906" mass="101538">MSPVWLYVPAIGEILQLVQLTHEEHPFIALTTGSYVVVGYLAHHLQVSPIYCERSFQEARPWTGRLTQLGWLIIPGERDTTHLHELFTATSTGGAHISAITPTYCRADARGVPMPTWLLQELLNASVEFFYAPFPDGYPPPAPTPAQQLTYEALPFAHSSVLDNTLSDVFLTPASFELTPTELQELDCGYNYWGLSTIASLNGIDDSAGPLLDEMGEDFTEELALQVFHSDLQWRKSRSGVWTTLNRKQRDALTRAMKRSPWWRVVMLTRALFVAGLWVGEHQAPFRVSQTEVRHLVTNNFLTALHLVHKTYEEILEEPVNIKFANGETIAAGWPVFRVNLAKAFDNSKAELRKVVKGAMSPYTRFIASWNEMITRITHFVLLFNSGKRDDVYRAISELINEQVFLELVWASLFHPISKLADGQHKGRLADLFPEEVFSNSNCLAQKPVCNLMTLLYHSMVIILKEKRTGQIDYHEPEDMNEILMSALEDMYAYPHLFPIFTEAVKALPFIKASNVLPIAPKTGLPRTMTERNGRKRFRNMTDVVPIEIQPIALCKGGSNRVPSSLQRRLKSRSRLSAKEAQIAFQALCKGGSNRVPGSLQRRLKPRLRLSAEEVQTASQALCKGGSNRVPSSLQRRLKSCSKLSAKEAQIAFQALCKGGSNRVPGSPQRRLKPRPKLSAKEAQTVFQALRKEGSNRVPKGPPWTHNDNIHVKRASNEAPTGATHIPRKDNVLFADISPVANLPYHITKTHLMASTHSNTSSWGPMEVDRDEYEGEGMHLEPMDIFDEGDVNIAGNDAQPELVYMIVDDDEDAMEVCDTATWDSVQPELVYVIVDDDGDAMEVCGTATWDSVQPELVYVIVDDDEDAMEVCDTAMRDSVQPESMVVDQVDGDVEMCDHSDDMDIDI</sequence>
<protein>
    <submittedName>
        <fullName evidence="1">Uncharacterized protein</fullName>
    </submittedName>
</protein>
<dbReference type="RefSeq" id="XP_041220205.1">
    <property type="nucleotide sequence ID" value="XM_041368054.1"/>
</dbReference>
<comment type="caution">
    <text evidence="1">The sequence shown here is derived from an EMBL/GenBank/DDBJ whole genome shotgun (WGS) entry which is preliminary data.</text>
</comment>
<evidence type="ECO:0000313" key="2">
    <source>
        <dbReference type="Proteomes" id="UP001195769"/>
    </source>
</evidence>
<evidence type="ECO:0000313" key="1">
    <source>
        <dbReference type="EMBL" id="KAG1894629.1"/>
    </source>
</evidence>
<organism evidence="1 2">
    <name type="scientific">Suillus fuscotomentosus</name>
    <dbReference type="NCBI Taxonomy" id="1912939"/>
    <lineage>
        <taxon>Eukaryota</taxon>
        <taxon>Fungi</taxon>
        <taxon>Dikarya</taxon>
        <taxon>Basidiomycota</taxon>
        <taxon>Agaricomycotina</taxon>
        <taxon>Agaricomycetes</taxon>
        <taxon>Agaricomycetidae</taxon>
        <taxon>Boletales</taxon>
        <taxon>Suillineae</taxon>
        <taxon>Suillaceae</taxon>
        <taxon>Suillus</taxon>
    </lineage>
</organism>
<dbReference type="AlphaFoldDB" id="A0AAD4HGI0"/>
<proteinExistence type="predicted"/>
<dbReference type="Proteomes" id="UP001195769">
    <property type="component" value="Unassembled WGS sequence"/>
</dbReference>
<dbReference type="GeneID" id="64662352"/>